<dbReference type="EMBL" id="VDMN01000004">
    <property type="protein sequence ID" value="TNM62326.1"/>
    <property type="molecule type" value="Genomic_DNA"/>
</dbReference>
<evidence type="ECO:0000313" key="2">
    <source>
        <dbReference type="EMBL" id="TNM62326.1"/>
    </source>
</evidence>
<dbReference type="Gene3D" id="3.30.110.170">
    <property type="entry name" value="Protein of unknown function (DUF541), domain 1"/>
    <property type="match status" value="1"/>
</dbReference>
<accession>A0A5C4XFQ9</accession>
<dbReference type="OrthoDB" id="9813144at2"/>
<keyword evidence="3" id="KW-1185">Reference proteome</keyword>
<reference evidence="2 3" key="1">
    <citation type="submission" date="2019-06" db="EMBL/GenBank/DDBJ databases">
        <title>The draft genome of Rhizobium smilacinae PTYR-5.</title>
        <authorList>
            <person name="Liu L."/>
            <person name="Li L."/>
            <person name="Zhang X."/>
        </authorList>
    </citation>
    <scope>NUCLEOTIDE SEQUENCE [LARGE SCALE GENOMIC DNA]</scope>
    <source>
        <strain evidence="2 3">PTYR-5</strain>
    </source>
</reference>
<dbReference type="GO" id="GO:0006974">
    <property type="term" value="P:DNA damage response"/>
    <property type="evidence" value="ECO:0007669"/>
    <property type="project" value="TreeGrafter"/>
</dbReference>
<protein>
    <submittedName>
        <fullName evidence="2">SIMPL domain-containing protein</fullName>
    </submittedName>
</protein>
<dbReference type="PANTHER" id="PTHR34387:SF2">
    <property type="entry name" value="SLR1258 PROTEIN"/>
    <property type="match status" value="1"/>
</dbReference>
<keyword evidence="1" id="KW-0732">Signal</keyword>
<comment type="caution">
    <text evidence="2">The sequence shown here is derived from an EMBL/GenBank/DDBJ whole genome shotgun (WGS) entry which is preliminary data.</text>
</comment>
<sequence>MKPISHFAYAALLVPMVLAGPLSSNALAQENQQPREAQINVSGEGETAVVPDMAILSLTVLQQAETAEAALTANNAAMRNVVGALRERGVEERDIQTSQFQIFPRHEQTDAKDGNSQPGKIIGYQVSNALTVRVRDLSKLGALLDQSVKLGVNEGGQISFTNDNPEAALTEARKKAVAQALAKAKTLTEAAGVKLGRIIEMSENSVRPMAQPMMRMAMAKEMAADSVPVAAGESTYSVTVNVTFSLQQ</sequence>
<dbReference type="Pfam" id="PF04402">
    <property type="entry name" value="SIMPL"/>
    <property type="match status" value="1"/>
</dbReference>
<dbReference type="InterPro" id="IPR052022">
    <property type="entry name" value="26kDa_periplasmic_antigen"/>
</dbReference>
<dbReference type="Proteomes" id="UP000311605">
    <property type="component" value="Unassembled WGS sequence"/>
</dbReference>
<name>A0A5C4XFQ9_9HYPH</name>
<evidence type="ECO:0000313" key="3">
    <source>
        <dbReference type="Proteomes" id="UP000311605"/>
    </source>
</evidence>
<gene>
    <name evidence="2" type="ORF">FHP24_19820</name>
</gene>
<dbReference type="PANTHER" id="PTHR34387">
    <property type="entry name" value="SLR1258 PROTEIN"/>
    <property type="match status" value="1"/>
</dbReference>
<dbReference type="InterPro" id="IPR007497">
    <property type="entry name" value="SIMPL/DUF541"/>
</dbReference>
<dbReference type="RefSeq" id="WP_139677951.1">
    <property type="nucleotide sequence ID" value="NZ_VDMN01000004.1"/>
</dbReference>
<dbReference type="AlphaFoldDB" id="A0A5C4XFQ9"/>
<proteinExistence type="predicted"/>
<organism evidence="2 3">
    <name type="scientific">Aliirhizobium smilacinae</name>
    <dbReference type="NCBI Taxonomy" id="1395944"/>
    <lineage>
        <taxon>Bacteria</taxon>
        <taxon>Pseudomonadati</taxon>
        <taxon>Pseudomonadota</taxon>
        <taxon>Alphaproteobacteria</taxon>
        <taxon>Hyphomicrobiales</taxon>
        <taxon>Rhizobiaceae</taxon>
        <taxon>Aliirhizobium</taxon>
    </lineage>
</organism>
<dbReference type="Gene3D" id="3.30.70.2970">
    <property type="entry name" value="Protein of unknown function (DUF541), domain 2"/>
    <property type="match status" value="1"/>
</dbReference>
<evidence type="ECO:0000256" key="1">
    <source>
        <dbReference type="SAM" id="SignalP"/>
    </source>
</evidence>
<feature type="chain" id="PRO_5022829346" evidence="1">
    <location>
        <begin position="29"/>
        <end position="248"/>
    </location>
</feature>
<feature type="signal peptide" evidence="1">
    <location>
        <begin position="1"/>
        <end position="28"/>
    </location>
</feature>